<dbReference type="EMBL" id="HBKN01001713">
    <property type="protein sequence ID" value="CAE2192180.1"/>
    <property type="molecule type" value="Transcribed_RNA"/>
</dbReference>
<feature type="coiled-coil region" evidence="1">
    <location>
        <begin position="288"/>
        <end position="347"/>
    </location>
</feature>
<evidence type="ECO:0000256" key="2">
    <source>
        <dbReference type="SAM" id="MobiDB-lite"/>
    </source>
</evidence>
<evidence type="ECO:0000313" key="3">
    <source>
        <dbReference type="EMBL" id="CAE2192177.1"/>
    </source>
</evidence>
<organism evidence="4">
    <name type="scientific">Guillardia theta</name>
    <name type="common">Cryptophyte</name>
    <name type="synonym">Cryptomonas phi</name>
    <dbReference type="NCBI Taxonomy" id="55529"/>
    <lineage>
        <taxon>Eukaryota</taxon>
        <taxon>Cryptophyceae</taxon>
        <taxon>Pyrenomonadales</taxon>
        <taxon>Geminigeraceae</taxon>
        <taxon>Guillardia</taxon>
    </lineage>
</organism>
<dbReference type="AlphaFoldDB" id="A0A6U5VUN7"/>
<keyword evidence="1" id="KW-0175">Coiled coil</keyword>
<evidence type="ECO:0000256" key="1">
    <source>
        <dbReference type="SAM" id="Coils"/>
    </source>
</evidence>
<sequence length="455" mass="52357">MSRPSSAHNVTRNNSFSLDFSLCDPPVDILPPSPPRSKSTIPHAPFLFTNLAKSAFLTVKSERPESAEYSSGRDRGGSQAGSFSMGRPRRKFAMKGEGSINDRSFRSGRDSAPPYTSSSSMPINLMQILSQSKFKRVGSSQSKMSNSRSLHKKPEIRALEAEQRSIEAEQKAAERQMFEKHKEEAVEYNMQLTKQYNDLKKQRTDLERQYALLIDRKAAIDAEARSEDRKSILHNEHRIQDLEAKLEYWTEALREEESYTKTLLHMQTRCASEKHSRDIETMNFKDLLDNHDHDIRALQVRLQEAKNERDAAERQVSDYYEQMQLYRERREERLAERRRKVQKMQLKDEALKKLIAEEEELARSAYLLSCFSCDRGVGRQKNLQDLAANKEAVAQQRQKDKFHSRLEDAFQKMMSISGIQTLEELQVSCRVVLPRASSPPVTGRDSESRSEAAAF</sequence>
<proteinExistence type="predicted"/>
<gene>
    <name evidence="3" type="ORF">GTHE00462_LOCUS1488</name>
    <name evidence="4" type="ORF">GTHE00462_LOCUS1491</name>
</gene>
<feature type="coiled-coil region" evidence="1">
    <location>
        <begin position="156"/>
        <end position="216"/>
    </location>
</feature>
<accession>A0A6U5VUN7</accession>
<reference evidence="4" key="1">
    <citation type="submission" date="2021-01" db="EMBL/GenBank/DDBJ databases">
        <authorList>
            <person name="Corre E."/>
            <person name="Pelletier E."/>
            <person name="Niang G."/>
            <person name="Scheremetjew M."/>
            <person name="Finn R."/>
            <person name="Kale V."/>
            <person name="Holt S."/>
            <person name="Cochrane G."/>
            <person name="Meng A."/>
            <person name="Brown T."/>
            <person name="Cohen L."/>
        </authorList>
    </citation>
    <scope>NUCLEOTIDE SEQUENCE</scope>
    <source>
        <strain evidence="4">CCMP 2712</strain>
    </source>
</reference>
<feature type="region of interest" description="Disordered" evidence="2">
    <location>
        <begin position="62"/>
        <end position="120"/>
    </location>
</feature>
<feature type="compositionally biased region" description="Basic and acidic residues" evidence="2">
    <location>
        <begin position="62"/>
        <end position="76"/>
    </location>
</feature>
<feature type="compositionally biased region" description="Basic and acidic residues" evidence="2">
    <location>
        <begin position="444"/>
        <end position="455"/>
    </location>
</feature>
<dbReference type="EMBL" id="HBKN01001710">
    <property type="protein sequence ID" value="CAE2192177.1"/>
    <property type="molecule type" value="Transcribed_RNA"/>
</dbReference>
<protein>
    <submittedName>
        <fullName evidence="4">Uncharacterized protein</fullName>
    </submittedName>
</protein>
<name>A0A6U5VUN7_GUITH</name>
<evidence type="ECO:0000313" key="4">
    <source>
        <dbReference type="EMBL" id="CAE2192180.1"/>
    </source>
</evidence>
<feature type="region of interest" description="Disordered" evidence="2">
    <location>
        <begin position="435"/>
        <end position="455"/>
    </location>
</feature>